<evidence type="ECO:0000313" key="19">
    <source>
        <dbReference type="EMBL" id="RZV12205.1"/>
    </source>
</evidence>
<comment type="cofactor">
    <cofactor evidence="15">
        <name>Zn(2+)</name>
        <dbReference type="ChEBI" id="CHEBI:29105"/>
    </cofactor>
    <text evidence="15">Binds 1 zinc ion per subunit.</text>
</comment>
<dbReference type="InterPro" id="IPR008915">
    <property type="entry name" value="Peptidase_M50"/>
</dbReference>
<feature type="transmembrane region" description="Helical" evidence="17">
    <location>
        <begin position="102"/>
        <end position="128"/>
    </location>
</feature>
<keyword evidence="8" id="KW-0378">Hydrolase</keyword>
<feature type="binding site" evidence="15">
    <location>
        <position position="226"/>
    </location>
    <ligand>
        <name>Zn(2+)</name>
        <dbReference type="ChEBI" id="CHEBI:29105"/>
        <note>catalytic</note>
    </ligand>
</feature>
<evidence type="ECO:0000256" key="15">
    <source>
        <dbReference type="PIRSR" id="PIRSR006404-2"/>
    </source>
</evidence>
<dbReference type="InterPro" id="IPR016483">
    <property type="entry name" value="UCP006404_Pept_M50_CBS"/>
</dbReference>
<dbReference type="CDD" id="cd06164">
    <property type="entry name" value="S2P-M50_SpoIVFB_CBS"/>
    <property type="match status" value="1"/>
</dbReference>
<keyword evidence="10 17" id="KW-1133">Transmembrane helix</keyword>
<keyword evidence="13 17" id="KW-0472">Membrane</keyword>
<dbReference type="CDD" id="cd04801">
    <property type="entry name" value="CBS_pair_peptidase_M50"/>
    <property type="match status" value="1"/>
</dbReference>
<feature type="transmembrane region" description="Helical" evidence="17">
    <location>
        <begin position="202"/>
        <end position="223"/>
    </location>
</feature>
<evidence type="ECO:0000259" key="18">
    <source>
        <dbReference type="PROSITE" id="PS51371"/>
    </source>
</evidence>
<sequence>MVTSVMLSTTTGGGSIRLERIQIVRAPRCRQRLCCRFDGVFKGSPPQGDCMRSFRIGSLFGIPIKLDLTFLLVLPLFAYLIGSQIEEVAGLLNDGLTAGINIGAISVGLMPWILGLTAAVGLFIGVILHELGHSLTAQRFGFPIDSITLWLFGGIAAFSEMPENWRQELTIAIAGPIVSVLLGVGSYALFSVIPASLSGARFVFGYLAILNVALAIFNMLPAFPMDGGRVLRALLARNQPYARATQQAASIGKLFAIVMGLFGLLSFNIILIGVAFFVFIAASSEAQQVTMKAAFQDITVSDIMTPVSDLHTVDPETTVAELLQRMFTERHTGYPVVENESLEGERLVGLVTLGDAREVAPVERDAYSVRDVMTTDLETITPDSDAMTAIERMQKHDIGRLLVVEDDDLVGLISRTDVMTALDIAQQSGASAFSGRPRTAN</sequence>
<evidence type="ECO:0000256" key="8">
    <source>
        <dbReference type="ARBA" id="ARBA00022801"/>
    </source>
</evidence>
<feature type="transmembrane region" description="Helical" evidence="17">
    <location>
        <begin position="254"/>
        <end position="282"/>
    </location>
</feature>
<evidence type="ECO:0000313" key="20">
    <source>
        <dbReference type="Proteomes" id="UP000291097"/>
    </source>
</evidence>
<dbReference type="Pfam" id="PF02163">
    <property type="entry name" value="Peptidase_M50"/>
    <property type="match status" value="2"/>
</dbReference>
<dbReference type="SUPFAM" id="SSF54631">
    <property type="entry name" value="CBS-domain pair"/>
    <property type="match status" value="1"/>
</dbReference>
<gene>
    <name evidence="19" type="ORF">BDK88_1097</name>
</gene>
<name>A0A482YEC6_9EURY</name>
<protein>
    <submittedName>
        <fullName evidence="19">Zn-dependent protease</fullName>
    </submittedName>
</protein>
<keyword evidence="4 19" id="KW-0645">Protease</keyword>
<evidence type="ECO:0000256" key="5">
    <source>
        <dbReference type="ARBA" id="ARBA00022692"/>
    </source>
</evidence>
<dbReference type="EMBL" id="SHMP01000003">
    <property type="protein sequence ID" value="RZV12205.1"/>
    <property type="molecule type" value="Genomic_DNA"/>
</dbReference>
<evidence type="ECO:0000256" key="2">
    <source>
        <dbReference type="ARBA" id="ARBA00007931"/>
    </source>
</evidence>
<evidence type="ECO:0000256" key="3">
    <source>
        <dbReference type="ARBA" id="ARBA00022475"/>
    </source>
</evidence>
<feature type="domain" description="CBS" evidence="18">
    <location>
        <begin position="373"/>
        <end position="431"/>
    </location>
</feature>
<evidence type="ECO:0000256" key="4">
    <source>
        <dbReference type="ARBA" id="ARBA00022670"/>
    </source>
</evidence>
<evidence type="ECO:0000256" key="6">
    <source>
        <dbReference type="ARBA" id="ARBA00022723"/>
    </source>
</evidence>
<comment type="similarity">
    <text evidence="2">Belongs to the peptidase M50B family.</text>
</comment>
<dbReference type="GO" id="GO:0006508">
    <property type="term" value="P:proteolysis"/>
    <property type="evidence" value="ECO:0007669"/>
    <property type="project" value="UniProtKB-KW"/>
</dbReference>
<feature type="transmembrane region" description="Helical" evidence="17">
    <location>
        <begin position="140"/>
        <end position="159"/>
    </location>
</feature>
<feature type="binding site" evidence="15">
    <location>
        <position position="129"/>
    </location>
    <ligand>
        <name>Zn(2+)</name>
        <dbReference type="ChEBI" id="CHEBI:29105"/>
        <note>catalytic</note>
    </ligand>
</feature>
<comment type="subcellular location">
    <subcellularLocation>
        <location evidence="1">Cell membrane</location>
        <topology evidence="1">Multi-pass membrane protein</topology>
    </subcellularLocation>
</comment>
<keyword evidence="6 15" id="KW-0479">Metal-binding</keyword>
<accession>A0A482YEC6</accession>
<keyword evidence="5 17" id="KW-0812">Transmembrane</keyword>
<dbReference type="PROSITE" id="PS51371">
    <property type="entry name" value="CBS"/>
    <property type="match status" value="2"/>
</dbReference>
<evidence type="ECO:0000256" key="10">
    <source>
        <dbReference type="ARBA" id="ARBA00022989"/>
    </source>
</evidence>
<feature type="active site" evidence="14">
    <location>
        <position position="130"/>
    </location>
</feature>
<comment type="caution">
    <text evidence="19">The sequence shown here is derived from an EMBL/GenBank/DDBJ whole genome shotgun (WGS) entry which is preliminary data.</text>
</comment>
<dbReference type="PANTHER" id="PTHR39188:SF3">
    <property type="entry name" value="STAGE IV SPORULATION PROTEIN FB"/>
    <property type="match status" value="1"/>
</dbReference>
<feature type="binding site" evidence="15">
    <location>
        <position position="133"/>
    </location>
    <ligand>
        <name>Zn(2+)</name>
        <dbReference type="ChEBI" id="CHEBI:29105"/>
        <note>catalytic</note>
    </ligand>
</feature>
<evidence type="ECO:0000256" key="7">
    <source>
        <dbReference type="ARBA" id="ARBA00022737"/>
    </source>
</evidence>
<feature type="transmembrane region" description="Helical" evidence="17">
    <location>
        <begin position="59"/>
        <end position="82"/>
    </location>
</feature>
<keyword evidence="9 15" id="KW-0862">Zinc</keyword>
<evidence type="ECO:0000256" key="9">
    <source>
        <dbReference type="ARBA" id="ARBA00022833"/>
    </source>
</evidence>
<dbReference type="InterPro" id="IPR046342">
    <property type="entry name" value="CBS_dom_sf"/>
</dbReference>
<keyword evidence="7" id="KW-0677">Repeat</keyword>
<dbReference type="PIRSF" id="PIRSF006404">
    <property type="entry name" value="UCP006404_Pept_M50_CBS"/>
    <property type="match status" value="1"/>
</dbReference>
<dbReference type="Pfam" id="PF00571">
    <property type="entry name" value="CBS"/>
    <property type="match status" value="2"/>
</dbReference>
<evidence type="ECO:0000256" key="11">
    <source>
        <dbReference type="ARBA" id="ARBA00023049"/>
    </source>
</evidence>
<dbReference type="GO" id="GO:0008237">
    <property type="term" value="F:metallopeptidase activity"/>
    <property type="evidence" value="ECO:0007669"/>
    <property type="project" value="UniProtKB-KW"/>
</dbReference>
<keyword evidence="12 16" id="KW-0129">CBS domain</keyword>
<dbReference type="Gene3D" id="3.10.580.10">
    <property type="entry name" value="CBS-domain"/>
    <property type="match status" value="2"/>
</dbReference>
<dbReference type="SMART" id="SM00116">
    <property type="entry name" value="CBS"/>
    <property type="match status" value="2"/>
</dbReference>
<dbReference type="Proteomes" id="UP000291097">
    <property type="component" value="Unassembled WGS sequence"/>
</dbReference>
<evidence type="ECO:0000256" key="13">
    <source>
        <dbReference type="ARBA" id="ARBA00023136"/>
    </source>
</evidence>
<feature type="domain" description="CBS" evidence="18">
    <location>
        <begin position="304"/>
        <end position="366"/>
    </location>
</feature>
<proteinExistence type="inferred from homology"/>
<reference evidence="19 20" key="1">
    <citation type="submission" date="2019-02" db="EMBL/GenBank/DDBJ databases">
        <title>Genomic Encyclopedia of Archaeal and Bacterial Type Strains, Phase II (KMG-II): from individual species to whole genera.</title>
        <authorList>
            <person name="Goeker M."/>
        </authorList>
    </citation>
    <scope>NUCLEOTIDE SEQUENCE [LARGE SCALE GENOMIC DNA]</scope>
    <source>
        <strain evidence="19 20">DSM 18328</strain>
    </source>
</reference>
<evidence type="ECO:0000256" key="17">
    <source>
        <dbReference type="SAM" id="Phobius"/>
    </source>
</evidence>
<dbReference type="GO" id="GO:0005886">
    <property type="term" value="C:plasma membrane"/>
    <property type="evidence" value="ECO:0007669"/>
    <property type="project" value="UniProtKB-SubCell"/>
</dbReference>
<keyword evidence="3" id="KW-1003">Cell membrane</keyword>
<dbReference type="AlphaFoldDB" id="A0A482YEC6"/>
<dbReference type="InterPro" id="IPR000644">
    <property type="entry name" value="CBS_dom"/>
</dbReference>
<feature type="transmembrane region" description="Helical" evidence="17">
    <location>
        <begin position="171"/>
        <end position="190"/>
    </location>
</feature>
<evidence type="ECO:0000256" key="1">
    <source>
        <dbReference type="ARBA" id="ARBA00004651"/>
    </source>
</evidence>
<dbReference type="GO" id="GO:0046872">
    <property type="term" value="F:metal ion binding"/>
    <property type="evidence" value="ECO:0007669"/>
    <property type="project" value="UniProtKB-KW"/>
</dbReference>
<evidence type="ECO:0000256" key="16">
    <source>
        <dbReference type="PROSITE-ProRule" id="PRU00703"/>
    </source>
</evidence>
<evidence type="ECO:0000256" key="14">
    <source>
        <dbReference type="PIRSR" id="PIRSR006404-1"/>
    </source>
</evidence>
<dbReference type="PANTHER" id="PTHR39188">
    <property type="entry name" value="MEMBRANE-ASSOCIATED ZINC METALLOPROTEASE M50B"/>
    <property type="match status" value="1"/>
</dbReference>
<keyword evidence="11" id="KW-0482">Metalloprotease</keyword>
<organism evidence="19 20">
    <name type="scientific">Natrinema hispanicum</name>
    <dbReference type="NCBI Taxonomy" id="392421"/>
    <lineage>
        <taxon>Archaea</taxon>
        <taxon>Methanobacteriati</taxon>
        <taxon>Methanobacteriota</taxon>
        <taxon>Stenosarchaea group</taxon>
        <taxon>Halobacteria</taxon>
        <taxon>Halobacteriales</taxon>
        <taxon>Natrialbaceae</taxon>
        <taxon>Natrinema</taxon>
    </lineage>
</organism>
<evidence type="ECO:0000256" key="12">
    <source>
        <dbReference type="ARBA" id="ARBA00023122"/>
    </source>
</evidence>